<dbReference type="Pfam" id="PF04773">
    <property type="entry name" value="FecR"/>
    <property type="match status" value="1"/>
</dbReference>
<gene>
    <name evidence="2" type="ORF">TS85_13155</name>
</gene>
<dbReference type="EMBL" id="CP010836">
    <property type="protein sequence ID" value="AJP72522.1"/>
    <property type="molecule type" value="Genomic_DNA"/>
</dbReference>
<name>A0A7U4LFI6_9SPHN</name>
<dbReference type="PIRSF" id="PIRSF018266">
    <property type="entry name" value="FecR"/>
    <property type="match status" value="1"/>
</dbReference>
<dbReference type="RefSeq" id="WP_044332742.1">
    <property type="nucleotide sequence ID" value="NZ_CP010836.1"/>
</dbReference>
<dbReference type="AlphaFoldDB" id="A0A7U4LFI6"/>
<evidence type="ECO:0000313" key="2">
    <source>
        <dbReference type="EMBL" id="AJP72522.1"/>
    </source>
</evidence>
<dbReference type="Proteomes" id="UP000032300">
    <property type="component" value="Chromosome"/>
</dbReference>
<keyword evidence="3" id="KW-1185">Reference proteome</keyword>
<dbReference type="PANTHER" id="PTHR30273">
    <property type="entry name" value="PERIPLASMIC SIGNAL SENSOR AND SIGMA FACTOR ACTIVATOR FECR-RELATED"/>
    <property type="match status" value="1"/>
</dbReference>
<organism evidence="2 3">
    <name type="scientific">Sphingomonas hengshuiensis</name>
    <dbReference type="NCBI Taxonomy" id="1609977"/>
    <lineage>
        <taxon>Bacteria</taxon>
        <taxon>Pseudomonadati</taxon>
        <taxon>Pseudomonadota</taxon>
        <taxon>Alphaproteobacteria</taxon>
        <taxon>Sphingomonadales</taxon>
        <taxon>Sphingomonadaceae</taxon>
        <taxon>Sphingomonas</taxon>
    </lineage>
</organism>
<evidence type="ECO:0000259" key="1">
    <source>
        <dbReference type="Pfam" id="PF04773"/>
    </source>
</evidence>
<dbReference type="InterPro" id="IPR012373">
    <property type="entry name" value="Ferrdict_sens_TM"/>
</dbReference>
<reference evidence="2 3" key="1">
    <citation type="journal article" date="2015" name="Int. J. Syst. Evol. Microbiol.">
        <title>Sphingomonas hengshuiensis sp. nov., isolated from lake wetland.</title>
        <authorList>
            <person name="Wei S."/>
            <person name="Wang T."/>
            <person name="Liu H."/>
            <person name="Zhang C."/>
            <person name="Guo J."/>
            <person name="Wang Q."/>
            <person name="Liang K."/>
            <person name="Zhang Z."/>
        </authorList>
    </citation>
    <scope>NUCLEOTIDE SEQUENCE [LARGE SCALE GENOMIC DNA]</scope>
    <source>
        <strain evidence="2 3">WHSC-8</strain>
    </source>
</reference>
<dbReference type="KEGG" id="sphi:TS85_13155"/>
<dbReference type="OrthoDB" id="9798846at2"/>
<dbReference type="PANTHER" id="PTHR30273:SF2">
    <property type="entry name" value="PROTEIN FECR"/>
    <property type="match status" value="1"/>
</dbReference>
<protein>
    <recommendedName>
        <fullName evidence="1">FecR protein domain-containing protein</fullName>
    </recommendedName>
</protein>
<dbReference type="InterPro" id="IPR006860">
    <property type="entry name" value="FecR"/>
</dbReference>
<evidence type="ECO:0000313" key="3">
    <source>
        <dbReference type="Proteomes" id="UP000032300"/>
    </source>
</evidence>
<dbReference type="Gene3D" id="3.55.50.30">
    <property type="match status" value="1"/>
</dbReference>
<reference evidence="2 3" key="2">
    <citation type="submission" date="2015-02" db="EMBL/GenBank/DDBJ databases">
        <title>The complete genome of Sphingomonas hengshuiensis sp. WHSC-8 isolated from soil of Hengshui Lake.</title>
        <authorList>
            <person name="Wei S."/>
            <person name="Guo J."/>
            <person name="Su C."/>
            <person name="Wu R."/>
            <person name="Zhang Z."/>
            <person name="Liang K."/>
            <person name="Li H."/>
            <person name="Wang T."/>
            <person name="Liu H."/>
            <person name="Zhang C."/>
            <person name="Li Z."/>
            <person name="Wang Q."/>
            <person name="Meng J."/>
        </authorList>
    </citation>
    <scope>NUCLEOTIDE SEQUENCE [LARGE SCALE GENOMIC DNA]</scope>
    <source>
        <strain evidence="2 3">WHSC-8</strain>
    </source>
</reference>
<sequence length="317" mass="34439">MTADYLQDQEDEEAALWVARHMSGVVDATAFAHWLAGAPGRRATFDALWATCMDDAVTQGLLLHERQARAPERDWPRHGRRAAIGMAAAACAAVAVFSWPQLRSAMTPAQEFATAAGEVRSFTLADGSRVVLNGASRIRAKIDDGRRDVALEAGEALFDVEHDEGRPFRVSAGQGRVTVLGTRFDLARNGDSVDLAVERGLVRFGTDGDASAVLVPAAHRSVLADGRIATPMAFVGSSASDWRDGWLQVADMPLAQVLPHLQRWTGRAITVTDPVLLRKRVAGRFRLSQPGVVLENLGVLYGFKVRQTEQAYILERS</sequence>
<accession>A0A7U4LFI6</accession>
<proteinExistence type="predicted"/>
<dbReference type="Gene3D" id="2.60.120.1440">
    <property type="match status" value="1"/>
</dbReference>
<feature type="domain" description="FecR protein" evidence="1">
    <location>
        <begin position="112"/>
        <end position="203"/>
    </location>
</feature>
<dbReference type="GO" id="GO:0016989">
    <property type="term" value="F:sigma factor antagonist activity"/>
    <property type="evidence" value="ECO:0007669"/>
    <property type="project" value="TreeGrafter"/>
</dbReference>